<feature type="domain" description="UvrD-like helicase ATP-binding" evidence="10">
    <location>
        <begin position="7"/>
        <end position="268"/>
    </location>
</feature>
<evidence type="ECO:0000256" key="6">
    <source>
        <dbReference type="ARBA" id="ARBA00034617"/>
    </source>
</evidence>
<evidence type="ECO:0000256" key="1">
    <source>
        <dbReference type="ARBA" id="ARBA00022741"/>
    </source>
</evidence>
<dbReference type="GO" id="GO:0031297">
    <property type="term" value="P:replication fork processing"/>
    <property type="evidence" value="ECO:0007669"/>
    <property type="project" value="TreeGrafter"/>
</dbReference>
<gene>
    <name evidence="11" type="ORF">G3574_13795</name>
</gene>
<organism evidence="11 12">
    <name type="scientific">Noviherbaspirillum galbum</name>
    <dbReference type="NCBI Taxonomy" id="2709383"/>
    <lineage>
        <taxon>Bacteria</taxon>
        <taxon>Pseudomonadati</taxon>
        <taxon>Pseudomonadota</taxon>
        <taxon>Betaproteobacteria</taxon>
        <taxon>Burkholderiales</taxon>
        <taxon>Oxalobacteraceae</taxon>
        <taxon>Noviherbaspirillum</taxon>
    </lineage>
</organism>
<evidence type="ECO:0000256" key="2">
    <source>
        <dbReference type="ARBA" id="ARBA00022801"/>
    </source>
</evidence>
<dbReference type="Gene3D" id="3.40.50.300">
    <property type="entry name" value="P-loop containing nucleotide triphosphate hydrolases"/>
    <property type="match status" value="2"/>
</dbReference>
<keyword evidence="4 9" id="KW-0067">ATP-binding</keyword>
<keyword evidence="5" id="KW-0413">Isomerase</keyword>
<dbReference type="SUPFAM" id="SSF52540">
    <property type="entry name" value="P-loop containing nucleoside triphosphate hydrolases"/>
    <property type="match status" value="1"/>
</dbReference>
<keyword evidence="1 9" id="KW-0547">Nucleotide-binding</keyword>
<dbReference type="InterPro" id="IPR027417">
    <property type="entry name" value="P-loop_NTPase"/>
</dbReference>
<dbReference type="EC" id="5.6.2.4" evidence="7"/>
<evidence type="ECO:0000256" key="3">
    <source>
        <dbReference type="ARBA" id="ARBA00022806"/>
    </source>
</evidence>
<dbReference type="GO" id="GO:0043138">
    <property type="term" value="F:3'-5' DNA helicase activity"/>
    <property type="evidence" value="ECO:0007669"/>
    <property type="project" value="UniProtKB-EC"/>
</dbReference>
<dbReference type="EMBL" id="JAAIVB010000045">
    <property type="protein sequence ID" value="NEX62158.1"/>
    <property type="molecule type" value="Genomic_DNA"/>
</dbReference>
<evidence type="ECO:0000259" key="10">
    <source>
        <dbReference type="PROSITE" id="PS51198"/>
    </source>
</evidence>
<dbReference type="Pfam" id="PF13245">
    <property type="entry name" value="AAA_19"/>
    <property type="match status" value="1"/>
</dbReference>
<evidence type="ECO:0000256" key="9">
    <source>
        <dbReference type="PROSITE-ProRule" id="PRU00560"/>
    </source>
</evidence>
<proteinExistence type="predicted"/>
<evidence type="ECO:0000256" key="8">
    <source>
        <dbReference type="ARBA" id="ARBA00048988"/>
    </source>
</evidence>
<protein>
    <recommendedName>
        <fullName evidence="7">DNA 3'-5' helicase</fullName>
        <ecNumber evidence="7">5.6.2.4</ecNumber>
    </recommendedName>
</protein>
<dbReference type="Proteomes" id="UP000482155">
    <property type="component" value="Unassembled WGS sequence"/>
</dbReference>
<evidence type="ECO:0000256" key="5">
    <source>
        <dbReference type="ARBA" id="ARBA00023235"/>
    </source>
</evidence>
<reference evidence="11 12" key="1">
    <citation type="submission" date="2020-02" db="EMBL/GenBank/DDBJ databases">
        <authorList>
            <person name="Kim M.K."/>
        </authorList>
    </citation>
    <scope>NUCLEOTIDE SEQUENCE [LARGE SCALE GENOMIC DNA]</scope>
    <source>
        <strain evidence="11 12">17J57-3</strain>
    </source>
</reference>
<keyword evidence="2 9" id="KW-0378">Hydrolase</keyword>
<comment type="catalytic activity">
    <reaction evidence="8">
        <text>ATP + H2O = ADP + phosphate + H(+)</text>
        <dbReference type="Rhea" id="RHEA:13065"/>
        <dbReference type="ChEBI" id="CHEBI:15377"/>
        <dbReference type="ChEBI" id="CHEBI:15378"/>
        <dbReference type="ChEBI" id="CHEBI:30616"/>
        <dbReference type="ChEBI" id="CHEBI:43474"/>
        <dbReference type="ChEBI" id="CHEBI:456216"/>
        <dbReference type="EC" id="5.6.2.4"/>
    </reaction>
</comment>
<dbReference type="Pfam" id="PF13361">
    <property type="entry name" value="UvrD_C"/>
    <property type="match status" value="1"/>
</dbReference>
<dbReference type="PANTHER" id="PTHR11070:SF30">
    <property type="entry name" value="F-BOX DNA HELICASE 1"/>
    <property type="match status" value="1"/>
</dbReference>
<sequence>MTSPPGLRLTEEQQAVIACKASELVVNAFAGTGKTTTLRAYAAARPQSRILYLAFNKAIADEAGQSFSPHVECRTMHSLAYQAVGKRFRHKLGALRPSDLTRVYRELDVILAGFIVKALEAFMYGDTDAVQVEHVAPELAWSDRVQIAAAAQRIWTDLSNPNTPLPLPHDGYLKLYQLSRPRLARRYDIILLDEAQDTNLVTAAIVLGQPCTKVLVGDRHQSIYAFRGSVDAMRMLPSADVLYLTHSMRFGRFVAQAATNLLHYFKGETQTIVGRAAGAAPAEDIDPGKPYAIISRTNAGVFSRAVEALGSRKVYFVGGVENYLLGKLYDVHSIWAGKPELVQDPFYREFTDFSALSSYARDVEDKEIMALVGIVKDYKASLPSLIDEVVRAACETMQEADLYLMTAHRSKGLEFDQVLLDDDFFELVDKDGRPNRHELVDFDQEVNLLYVALTRAKVNLRFNRQYRAFHAAAASGALQPAAPQDSPPGAHVYLAEAAPAKATIDPRAATESGPGKEMAPVTTPELAARLIGRVERAMLSLALFSSEGIAGALGEPVDAVAAAIAAAIRDNAIAPALFANDPHVREASKRGL</sequence>
<comment type="caution">
    <text evidence="11">The sequence shown here is derived from an EMBL/GenBank/DDBJ whole genome shotgun (WGS) entry which is preliminary data.</text>
</comment>
<evidence type="ECO:0000256" key="7">
    <source>
        <dbReference type="ARBA" id="ARBA00034808"/>
    </source>
</evidence>
<dbReference type="GO" id="GO:0005524">
    <property type="term" value="F:ATP binding"/>
    <property type="evidence" value="ECO:0007669"/>
    <property type="project" value="UniProtKB-UniRule"/>
</dbReference>
<evidence type="ECO:0000256" key="4">
    <source>
        <dbReference type="ARBA" id="ARBA00022840"/>
    </source>
</evidence>
<feature type="binding site" evidence="9">
    <location>
        <begin position="28"/>
        <end position="35"/>
    </location>
    <ligand>
        <name>ATP</name>
        <dbReference type="ChEBI" id="CHEBI:30616"/>
    </ligand>
</feature>
<dbReference type="GO" id="GO:0000724">
    <property type="term" value="P:double-strand break repair via homologous recombination"/>
    <property type="evidence" value="ECO:0007669"/>
    <property type="project" value="TreeGrafter"/>
</dbReference>
<dbReference type="GO" id="GO:0003677">
    <property type="term" value="F:DNA binding"/>
    <property type="evidence" value="ECO:0007669"/>
    <property type="project" value="InterPro"/>
</dbReference>
<dbReference type="PANTHER" id="PTHR11070">
    <property type="entry name" value="UVRD / RECB / PCRA DNA HELICASE FAMILY MEMBER"/>
    <property type="match status" value="1"/>
</dbReference>
<accession>A0A6B3SNS5</accession>
<evidence type="ECO:0000313" key="12">
    <source>
        <dbReference type="Proteomes" id="UP000482155"/>
    </source>
</evidence>
<keyword evidence="3 9" id="KW-0347">Helicase</keyword>
<dbReference type="RefSeq" id="WP_163964100.1">
    <property type="nucleotide sequence ID" value="NZ_JAAIVB010000045.1"/>
</dbReference>
<dbReference type="AlphaFoldDB" id="A0A6B3SNS5"/>
<dbReference type="InterPro" id="IPR000212">
    <property type="entry name" value="DNA_helicase_UvrD/REP"/>
</dbReference>
<evidence type="ECO:0000313" key="11">
    <source>
        <dbReference type="EMBL" id="NEX62158.1"/>
    </source>
</evidence>
<name>A0A6B3SNS5_9BURK</name>
<dbReference type="GO" id="GO:0016787">
    <property type="term" value="F:hydrolase activity"/>
    <property type="evidence" value="ECO:0007669"/>
    <property type="project" value="UniProtKB-UniRule"/>
</dbReference>
<dbReference type="InterPro" id="IPR014016">
    <property type="entry name" value="UvrD-like_ATP-bd"/>
</dbReference>
<keyword evidence="12" id="KW-1185">Reference proteome</keyword>
<comment type="catalytic activity">
    <reaction evidence="6">
        <text>Couples ATP hydrolysis with the unwinding of duplex DNA by translocating in the 3'-5' direction.</text>
        <dbReference type="EC" id="5.6.2.4"/>
    </reaction>
</comment>
<dbReference type="InterPro" id="IPR014017">
    <property type="entry name" value="DNA_helicase_UvrD-like_C"/>
</dbReference>
<dbReference type="PROSITE" id="PS51198">
    <property type="entry name" value="UVRD_HELICASE_ATP_BIND"/>
    <property type="match status" value="1"/>
</dbReference>